<evidence type="ECO:0000313" key="2">
    <source>
        <dbReference type="EMBL" id="PZW40587.1"/>
    </source>
</evidence>
<keyword evidence="3" id="KW-1185">Reference proteome</keyword>
<accession>A0A2W7IMK0</accession>
<dbReference type="InterPro" id="IPR000182">
    <property type="entry name" value="GNAT_dom"/>
</dbReference>
<dbReference type="SUPFAM" id="SSF55729">
    <property type="entry name" value="Acyl-CoA N-acyltransferases (Nat)"/>
    <property type="match status" value="1"/>
</dbReference>
<dbReference type="Gene3D" id="3.40.630.30">
    <property type="match status" value="1"/>
</dbReference>
<evidence type="ECO:0000259" key="1">
    <source>
        <dbReference type="PROSITE" id="PS51186"/>
    </source>
</evidence>
<dbReference type="CDD" id="cd04301">
    <property type="entry name" value="NAT_SF"/>
    <property type="match status" value="1"/>
</dbReference>
<keyword evidence="2" id="KW-0808">Transferase</keyword>
<dbReference type="Pfam" id="PF13302">
    <property type="entry name" value="Acetyltransf_3"/>
    <property type="match status" value="1"/>
</dbReference>
<dbReference type="PROSITE" id="PS51186">
    <property type="entry name" value="GNAT"/>
    <property type="match status" value="1"/>
</dbReference>
<comment type="caution">
    <text evidence="2">The sequence shown here is derived from an EMBL/GenBank/DDBJ whole genome shotgun (WGS) entry which is preliminary data.</text>
</comment>
<gene>
    <name evidence="2" type="ORF">LX95_01651</name>
</gene>
<dbReference type="RefSeq" id="WP_111540960.1">
    <property type="nucleotide sequence ID" value="NZ_QKYV01000004.1"/>
</dbReference>
<dbReference type="PANTHER" id="PTHR43792:SF1">
    <property type="entry name" value="N-ACETYLTRANSFERASE DOMAIN-CONTAINING PROTEIN"/>
    <property type="match status" value="1"/>
</dbReference>
<organism evidence="2 3">
    <name type="scientific">Mesonia algae</name>
    <dbReference type="NCBI Taxonomy" id="213248"/>
    <lineage>
        <taxon>Bacteria</taxon>
        <taxon>Pseudomonadati</taxon>
        <taxon>Bacteroidota</taxon>
        <taxon>Flavobacteriia</taxon>
        <taxon>Flavobacteriales</taxon>
        <taxon>Flavobacteriaceae</taxon>
        <taxon>Mesonia</taxon>
    </lineage>
</organism>
<dbReference type="Proteomes" id="UP000249542">
    <property type="component" value="Unassembled WGS sequence"/>
</dbReference>
<proteinExistence type="predicted"/>
<dbReference type="PANTHER" id="PTHR43792">
    <property type="entry name" value="GNAT FAMILY, PUTATIVE (AFU_ORTHOLOGUE AFUA_3G00765)-RELATED-RELATED"/>
    <property type="match status" value="1"/>
</dbReference>
<feature type="domain" description="N-acetyltransferase" evidence="1">
    <location>
        <begin position="9"/>
        <end position="174"/>
    </location>
</feature>
<sequence length="183" mass="21921">MINIHSERVLIRPIHSKDALEVFSYRSNFEVNKYQNWIPSTMKEVKRFIDKNPNTFNEPHTWFQLVIEKKDTQEVIGDIGVHFEDPQNLQCELGCTINEKYQHQGFASEALKALINHLFHHLNKHRVKASVDPRNAKSIRLMDRLKFRKEAHFKESLYFRDAWVDDVIYVILQKEWKVIEFKK</sequence>
<name>A0A2W7IMK0_9FLAO</name>
<dbReference type="AlphaFoldDB" id="A0A2W7IMK0"/>
<dbReference type="InterPro" id="IPR051531">
    <property type="entry name" value="N-acetyltransferase"/>
</dbReference>
<protein>
    <submittedName>
        <fullName evidence="2">RimJ/RimL family protein N-acetyltransferase</fullName>
    </submittedName>
</protein>
<dbReference type="EMBL" id="QKYV01000004">
    <property type="protein sequence ID" value="PZW40587.1"/>
    <property type="molecule type" value="Genomic_DNA"/>
</dbReference>
<dbReference type="InterPro" id="IPR016181">
    <property type="entry name" value="Acyl_CoA_acyltransferase"/>
</dbReference>
<evidence type="ECO:0000313" key="3">
    <source>
        <dbReference type="Proteomes" id="UP000249542"/>
    </source>
</evidence>
<dbReference type="GO" id="GO:0016747">
    <property type="term" value="F:acyltransferase activity, transferring groups other than amino-acyl groups"/>
    <property type="evidence" value="ECO:0007669"/>
    <property type="project" value="InterPro"/>
</dbReference>
<reference evidence="2 3" key="1">
    <citation type="submission" date="2018-06" db="EMBL/GenBank/DDBJ databases">
        <title>Genomic Encyclopedia of Archaeal and Bacterial Type Strains, Phase II (KMG-II): from individual species to whole genera.</title>
        <authorList>
            <person name="Goeker M."/>
        </authorList>
    </citation>
    <scope>NUCLEOTIDE SEQUENCE [LARGE SCALE GENOMIC DNA]</scope>
    <source>
        <strain evidence="2 3">DSM 15361</strain>
    </source>
</reference>